<dbReference type="PANTHER" id="PTHR46429:SF1">
    <property type="entry name" value="23S RRNA (GUANOSINE-2'-O-)-METHYLTRANSFERASE RLMB"/>
    <property type="match status" value="1"/>
</dbReference>
<sequence length="247" mass="26747">MLLYGFHAVMARLRQAPASFKSLYVDRHRDDNRVRDLLKLAQQQAVQVTRVEAGRLDRMAGGKRHQGVVAQVETQTISTDLPTLLSDLEGRERPPFLLLLDGVTDPRNLGACLRSADGAGVDAVIAPKDHAAPLTDVAMHTASGAGESVPYILVTNLVRTVEQLQDAGFRVYGLADEADADLYRTDFAGPVAIVMGAEDKGLRRLVREQCDALVSIPMMGSVSSLNVSVATGVVLYEVLRQRQATQA</sequence>
<feature type="binding site" evidence="6">
    <location>
        <position position="196"/>
    </location>
    <ligand>
        <name>S-adenosyl-L-methionine</name>
        <dbReference type="ChEBI" id="CHEBI:59789"/>
    </ligand>
</feature>
<dbReference type="Pfam" id="PF00588">
    <property type="entry name" value="SpoU_methylase"/>
    <property type="match status" value="1"/>
</dbReference>
<evidence type="ECO:0000259" key="7">
    <source>
        <dbReference type="SMART" id="SM00967"/>
    </source>
</evidence>
<keyword evidence="5 6" id="KW-0949">S-adenosyl-L-methionine</keyword>
<evidence type="ECO:0000256" key="2">
    <source>
        <dbReference type="ARBA" id="ARBA00022552"/>
    </source>
</evidence>
<dbReference type="Proteomes" id="UP000011021">
    <property type="component" value="Unassembled WGS sequence"/>
</dbReference>
<dbReference type="AlphaFoldDB" id="E7RV87"/>
<accession>E7RV87</accession>
<dbReference type="SUPFAM" id="SSF55315">
    <property type="entry name" value="L30e-like"/>
    <property type="match status" value="1"/>
</dbReference>
<dbReference type="InterPro" id="IPR004441">
    <property type="entry name" value="rRNA_MeTrfase_TrmH"/>
</dbReference>
<dbReference type="InterPro" id="IPR013123">
    <property type="entry name" value="SpoU_subst-bd"/>
</dbReference>
<dbReference type="SUPFAM" id="SSF75217">
    <property type="entry name" value="alpha/beta knot"/>
    <property type="match status" value="1"/>
</dbReference>
<comment type="similarity">
    <text evidence="6">Belongs to the class IV-like SAM-binding methyltransferase superfamily. RNA methyltransferase TrmH family. RlmB subfamily.</text>
</comment>
<dbReference type="InterPro" id="IPR024915">
    <property type="entry name" value="23S_rRNA_MeTrfase_RlmB"/>
</dbReference>
<dbReference type="InterPro" id="IPR001537">
    <property type="entry name" value="SpoU_MeTrfase"/>
</dbReference>
<dbReference type="InterPro" id="IPR029028">
    <property type="entry name" value="Alpha/beta_knot_MTases"/>
</dbReference>
<dbReference type="HOGENOM" id="CLU_021322_0_1_4"/>
<dbReference type="NCBIfam" id="TIGR00186">
    <property type="entry name" value="rRNA_methyl_3"/>
    <property type="match status" value="1"/>
</dbReference>
<reference evidence="8 9" key="1">
    <citation type="submission" date="2010-12" db="EMBL/GenBank/DDBJ databases">
        <authorList>
            <person name="Muzny D."/>
            <person name="Qin X."/>
            <person name="Deng J."/>
            <person name="Jiang H."/>
            <person name="Liu Y."/>
            <person name="Qu J."/>
            <person name="Song X.-Z."/>
            <person name="Zhang L."/>
            <person name="Thornton R."/>
            <person name="Coyle M."/>
            <person name="Francisco L."/>
            <person name="Jackson L."/>
            <person name="Javaid M."/>
            <person name="Korchina V."/>
            <person name="Kovar C."/>
            <person name="Mata R."/>
            <person name="Mathew T."/>
            <person name="Ngo R."/>
            <person name="Nguyen L."/>
            <person name="Nguyen N."/>
            <person name="Okwuonu G."/>
            <person name="Ongeri F."/>
            <person name="Pham C."/>
            <person name="Simmons D."/>
            <person name="Wilczek-Boney K."/>
            <person name="Hale W."/>
            <person name="Jakkamsetti A."/>
            <person name="Pham P."/>
            <person name="Ruth R."/>
            <person name="San Lucas F."/>
            <person name="Warren J."/>
            <person name="Zhang J."/>
            <person name="Zhao Z."/>
            <person name="Zhou C."/>
            <person name="Zhu D."/>
            <person name="Lee S."/>
            <person name="Bess C."/>
            <person name="Blankenburg K."/>
            <person name="Forbes L."/>
            <person name="Fu Q."/>
            <person name="Gubbala S."/>
            <person name="Hirani K."/>
            <person name="Jayaseelan J.C."/>
            <person name="Lara F."/>
            <person name="Munidasa M."/>
            <person name="Palculict T."/>
            <person name="Patil S."/>
            <person name="Pu L.-L."/>
            <person name="Saada N."/>
            <person name="Tang L."/>
            <person name="Weissenberger G."/>
            <person name="Zhu Y."/>
            <person name="Hemphill L."/>
            <person name="Shang Y."/>
            <person name="Youmans B."/>
            <person name="Ayvaz T."/>
            <person name="Ross M."/>
            <person name="Santibanez J."/>
            <person name="Aqrawi P."/>
            <person name="Gross S."/>
            <person name="Joshi V."/>
            <person name="Fowler G."/>
            <person name="Nazareth L."/>
            <person name="Reid J."/>
            <person name="Worley K."/>
            <person name="Petrosino J."/>
            <person name="Highlander S."/>
            <person name="Gibbs R."/>
        </authorList>
    </citation>
    <scope>NUCLEOTIDE SEQUENCE [LARGE SCALE GENOMIC DNA]</scope>
    <source>
        <strain evidence="8 9">ATCC 51599</strain>
    </source>
</reference>
<dbReference type="GO" id="GO:0003723">
    <property type="term" value="F:RNA binding"/>
    <property type="evidence" value="ECO:0007669"/>
    <property type="project" value="InterPro"/>
</dbReference>
<protein>
    <recommendedName>
        <fullName evidence="6">23S rRNA (guanosine-2'-O-)-methyltransferase RlmB</fullName>
        <ecNumber evidence="6">2.1.1.185</ecNumber>
    </recommendedName>
    <alternativeName>
        <fullName evidence="6">23S rRNA (guanosine2251 2'-O)-methyltransferase</fullName>
    </alternativeName>
    <alternativeName>
        <fullName evidence="6">23S rRNA Gm2251 2'-O-methyltransferase</fullName>
    </alternativeName>
</protein>
<keyword evidence="2 6" id="KW-0698">rRNA processing</keyword>
<dbReference type="Gene3D" id="3.40.1280.10">
    <property type="match status" value="1"/>
</dbReference>
<dbReference type="CDD" id="cd18103">
    <property type="entry name" value="SpoU-like_RlmB"/>
    <property type="match status" value="1"/>
</dbReference>
<dbReference type="HAMAP" id="MF_01887">
    <property type="entry name" value="23SrRNA_methyltr_B"/>
    <property type="match status" value="1"/>
</dbReference>
<organism evidence="8 9">
    <name type="scientific">Lautropia mirabilis ATCC 51599</name>
    <dbReference type="NCBI Taxonomy" id="887898"/>
    <lineage>
        <taxon>Bacteria</taxon>
        <taxon>Pseudomonadati</taxon>
        <taxon>Pseudomonadota</taxon>
        <taxon>Betaproteobacteria</taxon>
        <taxon>Burkholderiales</taxon>
        <taxon>Burkholderiaceae</taxon>
        <taxon>Lautropia</taxon>
    </lineage>
</organism>
<evidence type="ECO:0000313" key="8">
    <source>
        <dbReference type="EMBL" id="EFV95691.1"/>
    </source>
</evidence>
<dbReference type="FunFam" id="3.40.1280.10:FF:000008">
    <property type="entry name" value="Group 3 RNA methyltransferase TrmH"/>
    <property type="match status" value="1"/>
</dbReference>
<comment type="function">
    <text evidence="6">Specifically methylates the ribose of guanosine 2251 in 23S rRNA.</text>
</comment>
<dbReference type="RefSeq" id="WP_005672663.1">
    <property type="nucleotide sequence ID" value="NZ_CP146288.1"/>
</dbReference>
<evidence type="ECO:0000256" key="6">
    <source>
        <dbReference type="HAMAP-Rule" id="MF_01887"/>
    </source>
</evidence>
<dbReference type="EMBL" id="AEQP01000002">
    <property type="protein sequence ID" value="EFV95691.1"/>
    <property type="molecule type" value="Genomic_DNA"/>
</dbReference>
<comment type="catalytic activity">
    <reaction evidence="6">
        <text>guanosine(2251) in 23S rRNA + S-adenosyl-L-methionine = 2'-O-methylguanosine(2251) in 23S rRNA + S-adenosyl-L-homocysteine + H(+)</text>
        <dbReference type="Rhea" id="RHEA:24140"/>
        <dbReference type="Rhea" id="RHEA-COMP:10239"/>
        <dbReference type="Rhea" id="RHEA-COMP:10241"/>
        <dbReference type="ChEBI" id="CHEBI:15378"/>
        <dbReference type="ChEBI" id="CHEBI:57856"/>
        <dbReference type="ChEBI" id="CHEBI:59789"/>
        <dbReference type="ChEBI" id="CHEBI:74269"/>
        <dbReference type="ChEBI" id="CHEBI:74445"/>
        <dbReference type="EC" id="2.1.1.185"/>
    </reaction>
</comment>
<keyword evidence="9" id="KW-1185">Reference proteome</keyword>
<dbReference type="EC" id="2.1.1.185" evidence="6"/>
<name>E7RV87_9BURK</name>
<feature type="binding site" evidence="6">
    <location>
        <position position="225"/>
    </location>
    <ligand>
        <name>S-adenosyl-L-methionine</name>
        <dbReference type="ChEBI" id="CHEBI:59789"/>
    </ligand>
</feature>
<dbReference type="STRING" id="887898.HMPREF0551_0599"/>
<dbReference type="eggNOG" id="COG0566">
    <property type="taxonomic scope" value="Bacteria"/>
</dbReference>
<proteinExistence type="inferred from homology"/>
<dbReference type="SMART" id="SM00967">
    <property type="entry name" value="SpoU_sub_bind"/>
    <property type="match status" value="1"/>
</dbReference>
<feature type="domain" description="RNA 2-O ribose methyltransferase substrate binding" evidence="7">
    <location>
        <begin position="2"/>
        <end position="78"/>
    </location>
</feature>
<dbReference type="InterPro" id="IPR029026">
    <property type="entry name" value="tRNA_m1G_MTases_N"/>
</dbReference>
<feature type="binding site" evidence="6">
    <location>
        <position position="216"/>
    </location>
    <ligand>
        <name>S-adenosyl-L-methionine</name>
        <dbReference type="ChEBI" id="CHEBI:59789"/>
    </ligand>
</feature>
<keyword evidence="4 6" id="KW-0808">Transferase</keyword>
<evidence type="ECO:0000256" key="1">
    <source>
        <dbReference type="ARBA" id="ARBA00022490"/>
    </source>
</evidence>
<evidence type="ECO:0000256" key="3">
    <source>
        <dbReference type="ARBA" id="ARBA00022603"/>
    </source>
</evidence>
<dbReference type="Pfam" id="PF08032">
    <property type="entry name" value="SpoU_sub_bind"/>
    <property type="match status" value="1"/>
</dbReference>
<dbReference type="InterPro" id="IPR029064">
    <property type="entry name" value="Ribosomal_eL30-like_sf"/>
</dbReference>
<keyword evidence="1 6" id="KW-0963">Cytoplasm</keyword>
<dbReference type="PANTHER" id="PTHR46429">
    <property type="entry name" value="23S RRNA (GUANOSINE-2'-O-)-METHYLTRANSFERASE RLMB"/>
    <property type="match status" value="1"/>
</dbReference>
<keyword evidence="3 6" id="KW-0489">Methyltransferase</keyword>
<dbReference type="GO" id="GO:0070039">
    <property type="term" value="F:rRNA (guanosine-2'-O-)-methyltransferase activity"/>
    <property type="evidence" value="ECO:0007669"/>
    <property type="project" value="UniProtKB-UniRule"/>
</dbReference>
<gene>
    <name evidence="6" type="primary">rlmB</name>
    <name evidence="8" type="ORF">HMPREF0551_0599</name>
</gene>
<evidence type="ECO:0000256" key="4">
    <source>
        <dbReference type="ARBA" id="ARBA00022679"/>
    </source>
</evidence>
<dbReference type="Gene3D" id="3.30.1330.30">
    <property type="match status" value="1"/>
</dbReference>
<comment type="caution">
    <text evidence="8">The sequence shown here is derived from an EMBL/GenBank/DDBJ whole genome shotgun (WGS) entry which is preliminary data.</text>
</comment>
<evidence type="ECO:0000313" key="9">
    <source>
        <dbReference type="Proteomes" id="UP000011021"/>
    </source>
</evidence>
<evidence type="ECO:0000256" key="5">
    <source>
        <dbReference type="ARBA" id="ARBA00022691"/>
    </source>
</evidence>
<dbReference type="GO" id="GO:0005829">
    <property type="term" value="C:cytosol"/>
    <property type="evidence" value="ECO:0007669"/>
    <property type="project" value="TreeGrafter"/>
</dbReference>
<comment type="subcellular location">
    <subcellularLocation>
        <location evidence="6">Cytoplasm</location>
    </subcellularLocation>
</comment>